<protein>
    <submittedName>
        <fullName evidence="2">Flagellar protein FlaG</fullName>
    </submittedName>
</protein>
<name>A0A1H8EQU6_9PROT</name>
<keyword evidence="2" id="KW-0282">Flagellum</keyword>
<dbReference type="PANTHER" id="PTHR37166:SF1">
    <property type="entry name" value="PROTEIN FLAG"/>
    <property type="match status" value="1"/>
</dbReference>
<sequence>MAISHINDAVGSHAQPLLTLPASQNTVSTNNRINSSPNSVAKPEQNNQLDIPIEQAAEKIKETVNNLAQNLKFSIDEDTGKTVIKVMDTQTQEVIRQIPSQEAISIARTLDKVQGLLLNDKA</sequence>
<keyword evidence="2" id="KW-0969">Cilium</keyword>
<feature type="region of interest" description="Disordered" evidence="1">
    <location>
        <begin position="27"/>
        <end position="48"/>
    </location>
</feature>
<dbReference type="InterPro" id="IPR005186">
    <property type="entry name" value="FlaG"/>
</dbReference>
<dbReference type="Proteomes" id="UP000199459">
    <property type="component" value="Unassembled WGS sequence"/>
</dbReference>
<reference evidence="2 3" key="1">
    <citation type="submission" date="2016-10" db="EMBL/GenBank/DDBJ databases">
        <authorList>
            <person name="de Groot N.N."/>
        </authorList>
    </citation>
    <scope>NUCLEOTIDE SEQUENCE [LARGE SCALE GENOMIC DNA]</scope>
    <source>
        <strain evidence="2 3">Nm22</strain>
    </source>
</reference>
<dbReference type="EMBL" id="FOCP01000010">
    <property type="protein sequence ID" value="SEN21855.1"/>
    <property type="molecule type" value="Genomic_DNA"/>
</dbReference>
<dbReference type="SUPFAM" id="SSF160214">
    <property type="entry name" value="FlaG-like"/>
    <property type="match status" value="1"/>
</dbReference>
<dbReference type="OrthoDB" id="8565152at2"/>
<evidence type="ECO:0000313" key="2">
    <source>
        <dbReference type="EMBL" id="SEN21855.1"/>
    </source>
</evidence>
<evidence type="ECO:0000256" key="1">
    <source>
        <dbReference type="SAM" id="MobiDB-lite"/>
    </source>
</evidence>
<keyword evidence="2" id="KW-0966">Cell projection</keyword>
<organism evidence="2 3">
    <name type="scientific">Nitrosomonas marina</name>
    <dbReference type="NCBI Taxonomy" id="917"/>
    <lineage>
        <taxon>Bacteria</taxon>
        <taxon>Pseudomonadati</taxon>
        <taxon>Pseudomonadota</taxon>
        <taxon>Betaproteobacteria</taxon>
        <taxon>Nitrosomonadales</taxon>
        <taxon>Nitrosomonadaceae</taxon>
        <taxon>Nitrosomonas</taxon>
    </lineage>
</organism>
<accession>A0A1H8EQU6</accession>
<dbReference type="STRING" id="917.SAMN05216326_13140"/>
<dbReference type="AlphaFoldDB" id="A0A1H8EQU6"/>
<evidence type="ECO:0000313" key="3">
    <source>
        <dbReference type="Proteomes" id="UP000199459"/>
    </source>
</evidence>
<gene>
    <name evidence="2" type="ORF">SAMN05216325_11086</name>
</gene>
<dbReference type="InterPro" id="IPR035924">
    <property type="entry name" value="FlaG-like_sf"/>
</dbReference>
<proteinExistence type="predicted"/>
<dbReference type="Pfam" id="PF03646">
    <property type="entry name" value="FlaG"/>
    <property type="match status" value="1"/>
</dbReference>
<dbReference type="PANTHER" id="PTHR37166">
    <property type="entry name" value="PROTEIN FLAG"/>
    <property type="match status" value="1"/>
</dbReference>
<dbReference type="RefSeq" id="WP_090631323.1">
    <property type="nucleotide sequence ID" value="NZ_FOCP01000010.1"/>
</dbReference>
<dbReference type="Gene3D" id="3.30.160.170">
    <property type="entry name" value="FlaG-like"/>
    <property type="match status" value="1"/>
</dbReference>